<dbReference type="Proteomes" id="UP001165121">
    <property type="component" value="Unassembled WGS sequence"/>
</dbReference>
<reference evidence="2" key="1">
    <citation type="submission" date="2023-04" db="EMBL/GenBank/DDBJ databases">
        <title>Phytophthora fragariaefolia NBRC 109709.</title>
        <authorList>
            <person name="Ichikawa N."/>
            <person name="Sato H."/>
            <person name="Tonouchi N."/>
        </authorList>
    </citation>
    <scope>NUCLEOTIDE SEQUENCE</scope>
    <source>
        <strain evidence="2">NBRC 109709</strain>
    </source>
</reference>
<feature type="compositionally biased region" description="Polar residues" evidence="1">
    <location>
        <begin position="1"/>
        <end position="14"/>
    </location>
</feature>
<gene>
    <name evidence="2" type="ORF">Pfra01_001108100</name>
</gene>
<proteinExistence type="predicted"/>
<feature type="region of interest" description="Disordered" evidence="1">
    <location>
        <begin position="54"/>
        <end position="120"/>
    </location>
</feature>
<sequence>MVSRQSFTEPSSRGHTSEIIPAAATVARGTGRHETVSEATAQQPVEVTQTAFTAGGEGLTTQSGANGMRRPKRSQNKPKETGTSNPTARKRARRVSVESHSRRRLDHEMAQELGSSTGAISASSSIQSALYRSTSEVLCTSTSHSAPVAATTPETDSRDRPSRQRHLPSKSLFQVNWLDSQFQKHVETLNLSTVQHGNANYRSLQGHSTGLGWGRLCTVDDGGEVHIDADMETLEEYMELFDPPWSSRQQLLESNRSVTCALNQGCSVRPPMICTVTLTGPPRPDIALNSSMYLSTQPHRAFVFTFLFHFGSK</sequence>
<protein>
    <submittedName>
        <fullName evidence="2">Unnamed protein product</fullName>
    </submittedName>
</protein>
<feature type="compositionally biased region" description="Basic and acidic residues" evidence="1">
    <location>
        <begin position="95"/>
        <end position="110"/>
    </location>
</feature>
<name>A0A9W7CSA7_9STRA</name>
<feature type="region of interest" description="Disordered" evidence="1">
    <location>
        <begin position="142"/>
        <end position="168"/>
    </location>
</feature>
<evidence type="ECO:0000313" key="3">
    <source>
        <dbReference type="Proteomes" id="UP001165121"/>
    </source>
</evidence>
<feature type="region of interest" description="Disordered" evidence="1">
    <location>
        <begin position="1"/>
        <end position="22"/>
    </location>
</feature>
<comment type="caution">
    <text evidence="2">The sequence shown here is derived from an EMBL/GenBank/DDBJ whole genome shotgun (WGS) entry which is preliminary data.</text>
</comment>
<dbReference type="AlphaFoldDB" id="A0A9W7CSA7"/>
<evidence type="ECO:0000313" key="2">
    <source>
        <dbReference type="EMBL" id="GMF38428.1"/>
    </source>
</evidence>
<dbReference type="EMBL" id="BSXT01001087">
    <property type="protein sequence ID" value="GMF38428.1"/>
    <property type="molecule type" value="Genomic_DNA"/>
</dbReference>
<organism evidence="2 3">
    <name type="scientific">Phytophthora fragariaefolia</name>
    <dbReference type="NCBI Taxonomy" id="1490495"/>
    <lineage>
        <taxon>Eukaryota</taxon>
        <taxon>Sar</taxon>
        <taxon>Stramenopiles</taxon>
        <taxon>Oomycota</taxon>
        <taxon>Peronosporomycetes</taxon>
        <taxon>Peronosporales</taxon>
        <taxon>Peronosporaceae</taxon>
        <taxon>Phytophthora</taxon>
    </lineage>
</organism>
<evidence type="ECO:0000256" key="1">
    <source>
        <dbReference type="SAM" id="MobiDB-lite"/>
    </source>
</evidence>
<keyword evidence="3" id="KW-1185">Reference proteome</keyword>
<accession>A0A9W7CSA7</accession>